<gene>
    <name evidence="1" type="ORF">GCM10017786_70920</name>
</gene>
<reference evidence="2" key="1">
    <citation type="journal article" date="2019" name="Int. J. Syst. Evol. Microbiol.">
        <title>The Global Catalogue of Microorganisms (GCM) 10K type strain sequencing project: providing services to taxonomists for standard genome sequencing and annotation.</title>
        <authorList>
            <consortium name="The Broad Institute Genomics Platform"/>
            <consortium name="The Broad Institute Genome Sequencing Center for Infectious Disease"/>
            <person name="Wu L."/>
            <person name="Ma J."/>
        </authorList>
    </citation>
    <scope>NUCLEOTIDE SEQUENCE [LARGE SCALE GENOMIC DNA]</scope>
    <source>
        <strain evidence="2">CGMCC 4.7677</strain>
    </source>
</reference>
<evidence type="ECO:0008006" key="3">
    <source>
        <dbReference type="Google" id="ProtNLM"/>
    </source>
</evidence>
<dbReference type="PROSITE" id="PS51257">
    <property type="entry name" value="PROKAR_LIPOPROTEIN"/>
    <property type="match status" value="1"/>
</dbReference>
<organism evidence="1 2">
    <name type="scientific">Amycolatopsis deserti</name>
    <dbReference type="NCBI Taxonomy" id="185696"/>
    <lineage>
        <taxon>Bacteria</taxon>
        <taxon>Bacillati</taxon>
        <taxon>Actinomycetota</taxon>
        <taxon>Actinomycetes</taxon>
        <taxon>Pseudonocardiales</taxon>
        <taxon>Pseudonocardiaceae</taxon>
        <taxon>Amycolatopsis</taxon>
    </lineage>
</organism>
<evidence type="ECO:0000313" key="1">
    <source>
        <dbReference type="EMBL" id="GHF26566.1"/>
    </source>
</evidence>
<accession>A0ABQ3JEI4</accession>
<name>A0ABQ3JEI4_9PSEU</name>
<dbReference type="Proteomes" id="UP000605897">
    <property type="component" value="Unassembled WGS sequence"/>
</dbReference>
<dbReference type="EMBL" id="BNAU01000012">
    <property type="protein sequence ID" value="GHF26566.1"/>
    <property type="molecule type" value="Genomic_DNA"/>
</dbReference>
<keyword evidence="2" id="KW-1185">Reference proteome</keyword>
<sequence>MRVRDLGFVRARRGGNREDRVRGWILLALALVSGCSAAEPVVAPSSSASRPSAPAVPKVNEHERLAATMLTDSEGTALGFTYQSEPTPFIESQNQKFALVAACPGRLPSDSRIVRAEQATWRNDDYNLEELTAQYSGIPAADAVGEVARTKGCRANVGSGGRIDEISLPSVPGADAAKAFCTISEYGTDRCVVVVARGEFAAAGELRYYGIDGPANREATTALLRRVAIALGQGLGHVA</sequence>
<comment type="caution">
    <text evidence="1">The sequence shown here is derived from an EMBL/GenBank/DDBJ whole genome shotgun (WGS) entry which is preliminary data.</text>
</comment>
<protein>
    <recommendedName>
        <fullName evidence="3">Sensor domain-containing protein</fullName>
    </recommendedName>
</protein>
<proteinExistence type="predicted"/>
<evidence type="ECO:0000313" key="2">
    <source>
        <dbReference type="Proteomes" id="UP000605897"/>
    </source>
</evidence>